<dbReference type="Pfam" id="PF09413">
    <property type="entry name" value="DUF2007"/>
    <property type="match status" value="1"/>
</dbReference>
<evidence type="ECO:0000259" key="2">
    <source>
        <dbReference type="Pfam" id="PF09413"/>
    </source>
</evidence>
<keyword evidence="4" id="KW-1185">Reference proteome</keyword>
<dbReference type="InterPro" id="IPR011322">
    <property type="entry name" value="N-reg_PII-like_a/b"/>
</dbReference>
<dbReference type="OrthoDB" id="166584at2"/>
<reference evidence="3" key="1">
    <citation type="submission" date="2015-07" db="EMBL/GenBank/DDBJ databases">
        <title>Draft Genome Sequences of Anaerolinea thermolimosa IMO-1, Bellilinea caldifistulae GOMI-1, Leptolinea tardivitalis YMTK-2, Levilinea saccharolytica KIBI-1,Longilinea arvoryzae KOME-1, Previously Described as Members of the Anaerolineaceae (Chloroflexi).</title>
        <authorList>
            <person name="Sekiguchi Y."/>
            <person name="Ohashi A."/>
            <person name="Matsuura N."/>
            <person name="Tourlousse M.D."/>
        </authorList>
    </citation>
    <scope>NUCLEOTIDE SEQUENCE [LARGE SCALE GENOMIC DNA]</scope>
    <source>
        <strain evidence="3">KOME-1</strain>
    </source>
</reference>
<name>A0A0S7BJN3_9CHLR</name>
<organism evidence="3">
    <name type="scientific">Longilinea arvoryzae</name>
    <dbReference type="NCBI Taxonomy" id="360412"/>
    <lineage>
        <taxon>Bacteria</taxon>
        <taxon>Bacillati</taxon>
        <taxon>Chloroflexota</taxon>
        <taxon>Anaerolineae</taxon>
        <taxon>Anaerolineales</taxon>
        <taxon>Anaerolineaceae</taxon>
        <taxon>Longilinea</taxon>
    </lineage>
</organism>
<dbReference type="EMBL" id="DF967972">
    <property type="protein sequence ID" value="GAP14694.1"/>
    <property type="molecule type" value="Genomic_DNA"/>
</dbReference>
<feature type="region of interest" description="Disordered" evidence="1">
    <location>
        <begin position="69"/>
        <end position="101"/>
    </location>
</feature>
<evidence type="ECO:0000313" key="4">
    <source>
        <dbReference type="Proteomes" id="UP000055060"/>
    </source>
</evidence>
<dbReference type="AlphaFoldDB" id="A0A0S7BJN3"/>
<sequence length="101" mass="10930">MKPDYVLAYTTTGHILAESIVSLLKSFGIDAFTSQESAGITYGLTVGPLGEAKIYVQETQLEDAKRILEQMEAGELQVPSPENNPPDEGPLEGDSESRESE</sequence>
<evidence type="ECO:0000313" key="3">
    <source>
        <dbReference type="EMBL" id="GAP14694.1"/>
    </source>
</evidence>
<dbReference type="RefSeq" id="WP_075073932.1">
    <property type="nucleotide sequence ID" value="NZ_DF967972.1"/>
</dbReference>
<proteinExistence type="predicted"/>
<evidence type="ECO:0000256" key="1">
    <source>
        <dbReference type="SAM" id="MobiDB-lite"/>
    </source>
</evidence>
<dbReference type="SUPFAM" id="SSF54913">
    <property type="entry name" value="GlnB-like"/>
    <property type="match status" value="1"/>
</dbReference>
<feature type="domain" description="DUF2007" evidence="2">
    <location>
        <begin position="8"/>
        <end position="72"/>
    </location>
</feature>
<dbReference type="Gene3D" id="3.30.70.790">
    <property type="entry name" value="UreE, C-terminal domain"/>
    <property type="match status" value="1"/>
</dbReference>
<gene>
    <name evidence="3" type="ORF">LARV_02468</name>
</gene>
<protein>
    <recommendedName>
        <fullName evidence="2">DUF2007 domain-containing protein</fullName>
    </recommendedName>
</protein>
<accession>A0A0S7BJN3</accession>
<dbReference type="Proteomes" id="UP000055060">
    <property type="component" value="Unassembled WGS sequence"/>
</dbReference>
<dbReference type="STRING" id="360412.LARV_02468"/>
<dbReference type="InterPro" id="IPR018551">
    <property type="entry name" value="DUF2007"/>
</dbReference>